<name>A0ABP9DCN1_9BACT</name>
<dbReference type="NCBIfam" id="TIGR00562">
    <property type="entry name" value="proto_IX_ox"/>
    <property type="match status" value="1"/>
</dbReference>
<comment type="subcellular location">
    <subcellularLocation>
        <location evidence="6">Cytoplasm</location>
    </subcellularLocation>
</comment>
<dbReference type="Proteomes" id="UP001500298">
    <property type="component" value="Unassembled WGS sequence"/>
</dbReference>
<dbReference type="EC" id="1.3.3.15" evidence="6"/>
<evidence type="ECO:0000256" key="4">
    <source>
        <dbReference type="ARBA" id="ARBA00023002"/>
    </source>
</evidence>
<keyword evidence="9" id="KW-1185">Reference proteome</keyword>
<dbReference type="Gene3D" id="3.50.50.60">
    <property type="entry name" value="FAD/NAD(P)-binding domain"/>
    <property type="match status" value="1"/>
</dbReference>
<dbReference type="Gene3D" id="3.90.660.20">
    <property type="entry name" value="Protoporphyrinogen oxidase, mitochondrial, domain 2"/>
    <property type="match status" value="1"/>
</dbReference>
<reference evidence="9" key="1">
    <citation type="journal article" date="2019" name="Int. J. Syst. Evol. Microbiol.">
        <title>The Global Catalogue of Microorganisms (GCM) 10K type strain sequencing project: providing services to taxonomists for standard genome sequencing and annotation.</title>
        <authorList>
            <consortium name="The Broad Institute Genomics Platform"/>
            <consortium name="The Broad Institute Genome Sequencing Center for Infectious Disease"/>
            <person name="Wu L."/>
            <person name="Ma J."/>
        </authorList>
    </citation>
    <scope>NUCLEOTIDE SEQUENCE [LARGE SCALE GENOMIC DNA]</scope>
    <source>
        <strain evidence="9">JCM 18326</strain>
    </source>
</reference>
<dbReference type="Gene3D" id="1.10.3110.10">
    <property type="entry name" value="protoporphyrinogen ix oxidase, domain 3"/>
    <property type="match status" value="1"/>
</dbReference>
<evidence type="ECO:0000256" key="3">
    <source>
        <dbReference type="ARBA" id="ARBA00022827"/>
    </source>
</evidence>
<comment type="caution">
    <text evidence="8">The sequence shown here is derived from an EMBL/GenBank/DDBJ whole genome shotgun (WGS) entry which is preliminary data.</text>
</comment>
<evidence type="ECO:0000256" key="2">
    <source>
        <dbReference type="ARBA" id="ARBA00022630"/>
    </source>
</evidence>
<keyword evidence="4 6" id="KW-0560">Oxidoreductase</keyword>
<keyword evidence="6" id="KW-0963">Cytoplasm</keyword>
<dbReference type="InterPro" id="IPR004572">
    <property type="entry name" value="Protoporphyrinogen_oxidase"/>
</dbReference>
<keyword evidence="3 6" id="KW-0274">FAD</keyword>
<dbReference type="PANTHER" id="PTHR42923">
    <property type="entry name" value="PROTOPORPHYRINOGEN OXIDASE"/>
    <property type="match status" value="1"/>
</dbReference>
<evidence type="ECO:0000313" key="8">
    <source>
        <dbReference type="EMBL" id="GAA4840162.1"/>
    </source>
</evidence>
<dbReference type="SUPFAM" id="SSF51905">
    <property type="entry name" value="FAD/NAD(P)-binding domain"/>
    <property type="match status" value="1"/>
</dbReference>
<gene>
    <name evidence="8" type="primary">hemG</name>
    <name evidence="8" type="ORF">GCM10023331_26630</name>
</gene>
<accession>A0ABP9DCN1</accession>
<evidence type="ECO:0000313" key="9">
    <source>
        <dbReference type="Proteomes" id="UP001500298"/>
    </source>
</evidence>
<evidence type="ECO:0000256" key="5">
    <source>
        <dbReference type="ARBA" id="ARBA00023133"/>
    </source>
</evidence>
<dbReference type="InterPro" id="IPR002937">
    <property type="entry name" value="Amino_oxidase"/>
</dbReference>
<comment type="similarity">
    <text evidence="6">Belongs to the protoporphyrinogen/coproporphyrinogen oxidase family. Coproporphyrinogen III oxidase subfamily.</text>
</comment>
<dbReference type="Pfam" id="PF01593">
    <property type="entry name" value="Amino_oxidase"/>
    <property type="match status" value="1"/>
</dbReference>
<protein>
    <recommendedName>
        <fullName evidence="6">Coproporphyrinogen III oxidase</fullName>
        <ecNumber evidence="6">1.3.3.15</ecNumber>
    </recommendedName>
</protein>
<keyword evidence="2 6" id="KW-0285">Flavoprotein</keyword>
<evidence type="ECO:0000256" key="6">
    <source>
        <dbReference type="RuleBase" id="RU364052"/>
    </source>
</evidence>
<comment type="pathway">
    <text evidence="6">Porphyrin-containing compound metabolism; protoheme biosynthesis.</text>
</comment>
<dbReference type="PANTHER" id="PTHR42923:SF3">
    <property type="entry name" value="PROTOPORPHYRINOGEN OXIDASE"/>
    <property type="match status" value="1"/>
</dbReference>
<evidence type="ECO:0000259" key="7">
    <source>
        <dbReference type="Pfam" id="PF01593"/>
    </source>
</evidence>
<proteinExistence type="inferred from homology"/>
<evidence type="ECO:0000256" key="1">
    <source>
        <dbReference type="ARBA" id="ARBA00001974"/>
    </source>
</evidence>
<comment type="function">
    <text evidence="6">Involved in coproporphyrin-dependent heme b biosynthesis. Catalyzes the oxidation of coproporphyrinogen III to coproporphyrin III.</text>
</comment>
<organism evidence="8 9">
    <name type="scientific">Algivirga pacifica</name>
    <dbReference type="NCBI Taxonomy" id="1162670"/>
    <lineage>
        <taxon>Bacteria</taxon>
        <taxon>Pseudomonadati</taxon>
        <taxon>Bacteroidota</taxon>
        <taxon>Cytophagia</taxon>
        <taxon>Cytophagales</taxon>
        <taxon>Flammeovirgaceae</taxon>
        <taxon>Algivirga</taxon>
    </lineage>
</organism>
<dbReference type="EMBL" id="BAABJX010000039">
    <property type="protein sequence ID" value="GAA4840162.1"/>
    <property type="molecule type" value="Genomic_DNA"/>
</dbReference>
<comment type="catalytic activity">
    <reaction evidence="6">
        <text>coproporphyrinogen III + 3 O2 = coproporphyrin III + 3 H2O2</text>
        <dbReference type="Rhea" id="RHEA:43436"/>
        <dbReference type="ChEBI" id="CHEBI:15379"/>
        <dbReference type="ChEBI" id="CHEBI:16240"/>
        <dbReference type="ChEBI" id="CHEBI:57309"/>
        <dbReference type="ChEBI" id="CHEBI:131725"/>
        <dbReference type="EC" id="1.3.3.15"/>
    </reaction>
</comment>
<dbReference type="SUPFAM" id="SSF54373">
    <property type="entry name" value="FAD-linked reductases, C-terminal domain"/>
    <property type="match status" value="1"/>
</dbReference>
<dbReference type="RefSeq" id="WP_345372584.1">
    <property type="nucleotide sequence ID" value="NZ_BAABJX010000039.1"/>
</dbReference>
<dbReference type="InterPro" id="IPR050464">
    <property type="entry name" value="Zeta_carotene_desat/Oxidored"/>
</dbReference>
<feature type="domain" description="Amine oxidase" evidence="7">
    <location>
        <begin position="9"/>
        <end position="434"/>
    </location>
</feature>
<comment type="cofactor">
    <cofactor evidence="1 6">
        <name>FAD</name>
        <dbReference type="ChEBI" id="CHEBI:57692"/>
    </cofactor>
</comment>
<keyword evidence="5 6" id="KW-0350">Heme biosynthesis</keyword>
<dbReference type="InterPro" id="IPR036188">
    <property type="entry name" value="FAD/NAD-bd_sf"/>
</dbReference>
<sequence>MIAIIGGGISGLSAAYHLKKKGIQCKLFEASSKVGGKISTLKEGAYLFEEGPNSLLLHEEHLAFMEEIGLKEELLRAAEVNKNRFVFKKGGYQKLPSSPPSLLFGDFFSWGTKLAVLTEAFRKSKAPKKGKESVADFFRRRFNQEIVDYAVNPFISGIYSGDPEQLLIDLTFPSMANAEREHGSIIKGMMKNKGSIQRKATYSFKEGMQTLSDQLVSLLDDVALNTPVKSVKKVGEQYDVVTAQGTERFDKIVFSVPASVVANLLEDLYPHLAFTLRHINYAPMCCVHSVFKKKDVGYELDGFGGLHPQKEGLFTSGSIWSSCIFPDRAPGDEVLLTTFVGGMQNIPSTELSDDEIMERTTQELNEIYHISGAPVLQRMTRWEQAIPQRDQRLLEVQEALKDINEDHLYFNANWKEGVSVIDCIESGKALATRLTD</sequence>